<keyword evidence="4 5" id="KW-0472">Membrane</keyword>
<feature type="transmembrane region" description="Helical" evidence="5">
    <location>
        <begin position="173"/>
        <end position="194"/>
    </location>
</feature>
<sequence length="792" mass="79256">MSHALPRPADDGESAAPRANTVVAVLAFGGIVVSLMQTLVIPIVPELPKLLNASSADTAWAVTATLLAAAIATPIMGRLGDMYGKRRMLLVSLVMLVAGSVTAALSDSLTPMIVGRALQGLAAGVIPLGISIMRDELPAERLGSATAMMSASLGVGGALGLPAAAFIADNFDWHVLFWTSAALGVVAFILVPILVPESKVRSGGRFDLIGGIGMAAGLVCLLLAISKGADWGWDSGTTLGLFGAAVVVLLIWGWWELRTAQPLVDLRTTARRQVLFTNLASVALGFGMFSMSLVLPQLLQLPEATGYGLGKTMLTAGLVMAPSGLVMMATAPISAALSRAKGPKATLMVGALIVAAGYGLNIVLMDEVWHFVLVSCVIGAGIGFTYGAMPALIMGAVPASQSGAANSLNTLMRSIGTSVASAVAGVILAQMTTDFGSVALPSQDGFRTVLAVGGGAALLSFALAAFIPRQRPAAAGAEVAASATPSAGEPALAAAVKTAPSWSVAASQSGGASAERAQHTAVLASVATAQGDSATRSAGGGIPVRGYVRGAESAPVAGAAVTLISLGGRQLGRSVAHGDGSYGLDAPSAGSYVLIASADGFQPQASTIVVNDEPVAYDILLSGTSGLAGVVRSADSGVPVAGAVVIVTDVRGDVLATGQTDALGEFTITDLVPGMVTLAVNSAKHRPLALPVEIGGAGTTRIEVELRPGAEVRGTVRGAGAPLSDARVTLVDAAGNVVATTTTGHDGAYAFSDLDSGAYTVIATGYPPQAAGVTVAGSGVDDHDIELAHTGE</sequence>
<dbReference type="SUPFAM" id="SSF103473">
    <property type="entry name" value="MFS general substrate transporter"/>
    <property type="match status" value="1"/>
</dbReference>
<dbReference type="PANTHER" id="PTHR23501">
    <property type="entry name" value="MAJOR FACILITATOR SUPERFAMILY"/>
    <property type="match status" value="1"/>
</dbReference>
<dbReference type="Gene3D" id="2.60.40.10">
    <property type="entry name" value="Immunoglobulins"/>
    <property type="match status" value="1"/>
</dbReference>
<feature type="transmembrane region" description="Helical" evidence="5">
    <location>
        <begin position="145"/>
        <end position="167"/>
    </location>
</feature>
<dbReference type="Gene3D" id="1.20.1250.20">
    <property type="entry name" value="MFS general substrate transporter like domains"/>
    <property type="match status" value="1"/>
</dbReference>
<feature type="domain" description="Major facilitator superfamily (MFS) profile" evidence="6">
    <location>
        <begin position="22"/>
        <end position="472"/>
    </location>
</feature>
<dbReference type="PANTHER" id="PTHR23501:SF197">
    <property type="entry name" value="COMD"/>
    <property type="match status" value="1"/>
</dbReference>
<evidence type="ECO:0000256" key="2">
    <source>
        <dbReference type="ARBA" id="ARBA00022692"/>
    </source>
</evidence>
<dbReference type="AlphaFoldDB" id="A0A7W2D842"/>
<name>A0A7W2D842_9ACTN</name>
<reference evidence="7 8" key="1">
    <citation type="submission" date="2020-07" db="EMBL/GenBank/DDBJ databases">
        <title>Streptomyces isolated from Indian soil.</title>
        <authorList>
            <person name="Mandal S."/>
            <person name="Maiti P.K."/>
        </authorList>
    </citation>
    <scope>NUCLEOTIDE SEQUENCE [LARGE SCALE GENOMIC DNA]</scope>
    <source>
        <strain evidence="7 8">PSKA54</strain>
    </source>
</reference>
<evidence type="ECO:0000256" key="3">
    <source>
        <dbReference type="ARBA" id="ARBA00022989"/>
    </source>
</evidence>
<keyword evidence="8" id="KW-1185">Reference proteome</keyword>
<gene>
    <name evidence="7" type="ORF">H1V43_34130</name>
</gene>
<keyword evidence="3 5" id="KW-1133">Transmembrane helix</keyword>
<dbReference type="Pfam" id="PF13620">
    <property type="entry name" value="CarboxypepD_reg"/>
    <property type="match status" value="3"/>
</dbReference>
<comment type="caution">
    <text evidence="7">The sequence shown here is derived from an EMBL/GenBank/DDBJ whole genome shotgun (WGS) entry which is preliminary data.</text>
</comment>
<feature type="transmembrane region" description="Helical" evidence="5">
    <location>
        <begin position="345"/>
        <end position="365"/>
    </location>
</feature>
<dbReference type="GO" id="GO:0005886">
    <property type="term" value="C:plasma membrane"/>
    <property type="evidence" value="ECO:0007669"/>
    <property type="project" value="UniProtKB-SubCell"/>
</dbReference>
<dbReference type="InterPro" id="IPR011701">
    <property type="entry name" value="MFS"/>
</dbReference>
<proteinExistence type="predicted"/>
<feature type="transmembrane region" description="Helical" evidence="5">
    <location>
        <begin position="411"/>
        <end position="429"/>
    </location>
</feature>
<dbReference type="Pfam" id="PF07690">
    <property type="entry name" value="MFS_1"/>
    <property type="match status" value="1"/>
</dbReference>
<dbReference type="InterPro" id="IPR020846">
    <property type="entry name" value="MFS_dom"/>
</dbReference>
<feature type="transmembrane region" description="Helical" evidence="5">
    <location>
        <begin position="237"/>
        <end position="255"/>
    </location>
</feature>
<evidence type="ECO:0000256" key="1">
    <source>
        <dbReference type="ARBA" id="ARBA00004651"/>
    </source>
</evidence>
<evidence type="ECO:0000313" key="7">
    <source>
        <dbReference type="EMBL" id="MBA4866272.1"/>
    </source>
</evidence>
<keyword evidence="2 5" id="KW-0812">Transmembrane</keyword>
<comment type="subcellular location">
    <subcellularLocation>
        <location evidence="1">Cell membrane</location>
        <topology evidence="1">Multi-pass membrane protein</topology>
    </subcellularLocation>
</comment>
<evidence type="ECO:0000259" key="6">
    <source>
        <dbReference type="PROSITE" id="PS50850"/>
    </source>
</evidence>
<dbReference type="PROSITE" id="PS50850">
    <property type="entry name" value="MFS"/>
    <property type="match status" value="1"/>
</dbReference>
<accession>A0A7W2D842</accession>
<dbReference type="InterPro" id="IPR008969">
    <property type="entry name" value="CarboxyPept-like_regulatory"/>
</dbReference>
<evidence type="ECO:0000313" key="8">
    <source>
        <dbReference type="Proteomes" id="UP000586976"/>
    </source>
</evidence>
<organism evidence="7 8">
    <name type="scientific">Streptomyces himalayensis subsp. aureolus</name>
    <dbReference type="NCBI Taxonomy" id="2758039"/>
    <lineage>
        <taxon>Bacteria</taxon>
        <taxon>Bacillati</taxon>
        <taxon>Actinomycetota</taxon>
        <taxon>Actinomycetes</taxon>
        <taxon>Kitasatosporales</taxon>
        <taxon>Streptomycetaceae</taxon>
        <taxon>Streptomyces</taxon>
        <taxon>Streptomyces himalayensis</taxon>
    </lineage>
</organism>
<feature type="transmembrane region" description="Helical" evidence="5">
    <location>
        <begin position="88"/>
        <end position="106"/>
    </location>
</feature>
<dbReference type="InterPro" id="IPR036259">
    <property type="entry name" value="MFS_trans_sf"/>
</dbReference>
<dbReference type="GO" id="GO:0005975">
    <property type="term" value="P:carbohydrate metabolic process"/>
    <property type="evidence" value="ECO:0007669"/>
    <property type="project" value="UniProtKB-ARBA"/>
</dbReference>
<dbReference type="Gene3D" id="1.20.1720.10">
    <property type="entry name" value="Multidrug resistance protein D"/>
    <property type="match status" value="1"/>
</dbReference>
<feature type="transmembrane region" description="Helical" evidence="5">
    <location>
        <begin position="275"/>
        <end position="294"/>
    </location>
</feature>
<dbReference type="Proteomes" id="UP000586976">
    <property type="component" value="Unassembled WGS sequence"/>
</dbReference>
<dbReference type="SUPFAM" id="SSF49478">
    <property type="entry name" value="Cna protein B-type domain"/>
    <property type="match status" value="1"/>
</dbReference>
<dbReference type="Gene3D" id="2.60.40.1120">
    <property type="entry name" value="Carboxypeptidase-like, regulatory domain"/>
    <property type="match status" value="2"/>
</dbReference>
<evidence type="ECO:0000256" key="5">
    <source>
        <dbReference type="SAM" id="Phobius"/>
    </source>
</evidence>
<feature type="transmembrane region" description="Helical" evidence="5">
    <location>
        <begin position="206"/>
        <end position="225"/>
    </location>
</feature>
<dbReference type="EMBL" id="JACEQY010000057">
    <property type="protein sequence ID" value="MBA4866272.1"/>
    <property type="molecule type" value="Genomic_DNA"/>
</dbReference>
<feature type="transmembrane region" description="Helical" evidence="5">
    <location>
        <begin position="449"/>
        <end position="467"/>
    </location>
</feature>
<dbReference type="InterPro" id="IPR013783">
    <property type="entry name" value="Ig-like_fold"/>
</dbReference>
<feature type="transmembrane region" description="Helical" evidence="5">
    <location>
        <begin position="371"/>
        <end position="399"/>
    </location>
</feature>
<evidence type="ECO:0000256" key="4">
    <source>
        <dbReference type="ARBA" id="ARBA00023136"/>
    </source>
</evidence>
<dbReference type="SUPFAM" id="SSF49464">
    <property type="entry name" value="Carboxypeptidase regulatory domain-like"/>
    <property type="match status" value="2"/>
</dbReference>
<dbReference type="FunFam" id="2.60.40.1120:FF:000002">
    <property type="entry name" value="MFS transporter"/>
    <property type="match status" value="1"/>
</dbReference>
<dbReference type="GO" id="GO:0022857">
    <property type="term" value="F:transmembrane transporter activity"/>
    <property type="evidence" value="ECO:0007669"/>
    <property type="project" value="InterPro"/>
</dbReference>
<feature type="transmembrane region" description="Helical" evidence="5">
    <location>
        <begin position="314"/>
        <end position="333"/>
    </location>
</feature>
<feature type="transmembrane region" description="Helical" evidence="5">
    <location>
        <begin position="21"/>
        <end position="44"/>
    </location>
</feature>
<dbReference type="CDD" id="cd17504">
    <property type="entry name" value="MFS_MMR_MDR_like"/>
    <property type="match status" value="1"/>
</dbReference>
<feature type="transmembrane region" description="Helical" evidence="5">
    <location>
        <begin position="112"/>
        <end position="133"/>
    </location>
</feature>
<feature type="transmembrane region" description="Helical" evidence="5">
    <location>
        <begin position="59"/>
        <end position="76"/>
    </location>
</feature>
<protein>
    <submittedName>
        <fullName evidence="7">MFS transporter</fullName>
    </submittedName>
</protein>
<dbReference type="RefSeq" id="WP_181867686.1">
    <property type="nucleotide sequence ID" value="NZ_JACEQY010000057.1"/>
</dbReference>